<organism evidence="1 4">
    <name type="scientific">Adineta ricciae</name>
    <name type="common">Rotifer</name>
    <dbReference type="NCBI Taxonomy" id="249248"/>
    <lineage>
        <taxon>Eukaryota</taxon>
        <taxon>Metazoa</taxon>
        <taxon>Spiralia</taxon>
        <taxon>Gnathifera</taxon>
        <taxon>Rotifera</taxon>
        <taxon>Eurotatoria</taxon>
        <taxon>Bdelloidea</taxon>
        <taxon>Adinetida</taxon>
        <taxon>Adinetidae</taxon>
        <taxon>Adineta</taxon>
    </lineage>
</organism>
<comment type="caution">
    <text evidence="1">The sequence shown here is derived from an EMBL/GenBank/DDBJ whole genome shotgun (WGS) entry which is preliminary data.</text>
</comment>
<evidence type="ECO:0000313" key="1">
    <source>
        <dbReference type="EMBL" id="CAF1495142.1"/>
    </source>
</evidence>
<dbReference type="OrthoDB" id="10061145at2759"/>
<dbReference type="EMBL" id="CAJNOR010007560">
    <property type="protein sequence ID" value="CAF1619399.1"/>
    <property type="molecule type" value="Genomic_DNA"/>
</dbReference>
<sequence length="140" mass="16609">MASTISTDFDCANIEWNDSRRVSAKSIIDRDIHRFNYRCFTCNFYSRHCLEYQPCVDNEARRRRRVDKMDNDLLYLKSSTEYIRDSFQEYQIRLFGVLVIDRSLVMKILILAVSVAFSKMFKLLEEKVIAEHKNVECKCG</sequence>
<gene>
    <name evidence="1" type="ORF">EDS130_LOCUS42265</name>
    <name evidence="2" type="ORF">XAT740_LOCUS50024</name>
</gene>
<name>A0A815T194_ADIRI</name>
<reference evidence="1" key="1">
    <citation type="submission" date="2021-02" db="EMBL/GenBank/DDBJ databases">
        <authorList>
            <person name="Nowell W R."/>
        </authorList>
    </citation>
    <scope>NUCLEOTIDE SEQUENCE</scope>
</reference>
<protein>
    <submittedName>
        <fullName evidence="1">Uncharacterized protein</fullName>
    </submittedName>
</protein>
<dbReference type="Proteomes" id="UP000663828">
    <property type="component" value="Unassembled WGS sequence"/>
</dbReference>
<dbReference type="AlphaFoldDB" id="A0A815T194"/>
<evidence type="ECO:0000313" key="3">
    <source>
        <dbReference type="Proteomes" id="UP000663828"/>
    </source>
</evidence>
<keyword evidence="3" id="KW-1185">Reference proteome</keyword>
<dbReference type="Proteomes" id="UP000663852">
    <property type="component" value="Unassembled WGS sequence"/>
</dbReference>
<accession>A0A815T194</accession>
<dbReference type="EMBL" id="CAJNOJ010000605">
    <property type="protein sequence ID" value="CAF1495142.1"/>
    <property type="molecule type" value="Genomic_DNA"/>
</dbReference>
<evidence type="ECO:0000313" key="4">
    <source>
        <dbReference type="Proteomes" id="UP000663852"/>
    </source>
</evidence>
<evidence type="ECO:0000313" key="2">
    <source>
        <dbReference type="EMBL" id="CAF1619399.1"/>
    </source>
</evidence>
<proteinExistence type="predicted"/>